<dbReference type="AlphaFoldDB" id="A0A0V1FT11"/>
<name>A0A0V1FT11_9BILA</name>
<comment type="caution">
    <text evidence="1">The sequence shown here is derived from an EMBL/GenBank/DDBJ whole genome shotgun (WGS) entry which is preliminary data.</text>
</comment>
<accession>A0A0V1FT11</accession>
<proteinExistence type="predicted"/>
<dbReference type="Proteomes" id="UP000055024">
    <property type="component" value="Unassembled WGS sequence"/>
</dbReference>
<evidence type="ECO:0000313" key="2">
    <source>
        <dbReference type="Proteomes" id="UP000055024"/>
    </source>
</evidence>
<dbReference type="EMBL" id="JYDP01006110">
    <property type="protein sequence ID" value="KRY89138.1"/>
    <property type="molecule type" value="Genomic_DNA"/>
</dbReference>
<gene>
    <name evidence="1" type="ORF">T11_1810</name>
</gene>
<organism evidence="1 2">
    <name type="scientific">Trichinella zimbabwensis</name>
    <dbReference type="NCBI Taxonomy" id="268475"/>
    <lineage>
        <taxon>Eukaryota</taxon>
        <taxon>Metazoa</taxon>
        <taxon>Ecdysozoa</taxon>
        <taxon>Nematoda</taxon>
        <taxon>Enoplea</taxon>
        <taxon>Dorylaimia</taxon>
        <taxon>Trichinellida</taxon>
        <taxon>Trichinellidae</taxon>
        <taxon>Trichinella</taxon>
    </lineage>
</organism>
<reference evidence="1 2" key="1">
    <citation type="submission" date="2015-01" db="EMBL/GenBank/DDBJ databases">
        <title>Evolution of Trichinella species and genotypes.</title>
        <authorList>
            <person name="Korhonen P.K."/>
            <person name="Edoardo P."/>
            <person name="Giuseppe L.R."/>
            <person name="Gasser R.B."/>
        </authorList>
    </citation>
    <scope>NUCLEOTIDE SEQUENCE [LARGE SCALE GENOMIC DNA]</scope>
    <source>
        <strain evidence="1">ISS1029</strain>
    </source>
</reference>
<evidence type="ECO:0000313" key="1">
    <source>
        <dbReference type="EMBL" id="KRY89138.1"/>
    </source>
</evidence>
<sequence length="64" mass="7747">MFNHVKHRIFLTLAELYARIRQCRSKLFKQFLMNLRKRNLGKTFCLARDAVYKQPRNASDINFD</sequence>
<keyword evidence="2" id="KW-1185">Reference proteome</keyword>
<protein>
    <submittedName>
        <fullName evidence="1">Uncharacterized protein</fullName>
    </submittedName>
</protein>
<feature type="non-terminal residue" evidence="1">
    <location>
        <position position="64"/>
    </location>
</feature>